<gene>
    <name evidence="6" type="ORF">MAC_08114</name>
</gene>
<dbReference type="OrthoDB" id="443318at2759"/>
<protein>
    <submittedName>
        <fullName evidence="6">Carboxypeptidase 4</fullName>
    </submittedName>
</protein>
<keyword evidence="7" id="KW-1185">Reference proteome</keyword>
<evidence type="ECO:0000313" key="7">
    <source>
        <dbReference type="Proteomes" id="UP000002499"/>
    </source>
</evidence>
<name>E9EE16_METAQ</name>
<dbReference type="GO" id="GO:0004185">
    <property type="term" value="F:serine-type carboxypeptidase activity"/>
    <property type="evidence" value="ECO:0007669"/>
    <property type="project" value="InterPro"/>
</dbReference>
<comment type="similarity">
    <text evidence="1">Belongs to the peptidase S10 family.</text>
</comment>
<dbReference type="PANTHER" id="PTHR11802:SF116">
    <property type="entry name" value="CARBOXYPEPTIDASE"/>
    <property type="match status" value="1"/>
</dbReference>
<dbReference type="HOGENOM" id="CLU_008523_12_0_1"/>
<evidence type="ECO:0000313" key="6">
    <source>
        <dbReference type="EMBL" id="EFY85855.1"/>
    </source>
</evidence>
<proteinExistence type="inferred from homology"/>
<keyword evidence="2 6" id="KW-0121">Carboxypeptidase</keyword>
<evidence type="ECO:0000256" key="1">
    <source>
        <dbReference type="ARBA" id="ARBA00009431"/>
    </source>
</evidence>
<accession>E9EE16</accession>
<evidence type="ECO:0000256" key="5">
    <source>
        <dbReference type="ARBA" id="ARBA00023180"/>
    </source>
</evidence>
<organism evidence="7">
    <name type="scientific">Metarhizium acridum (strain CQMa 102)</name>
    <dbReference type="NCBI Taxonomy" id="655827"/>
    <lineage>
        <taxon>Eukaryota</taxon>
        <taxon>Fungi</taxon>
        <taxon>Dikarya</taxon>
        <taxon>Ascomycota</taxon>
        <taxon>Pezizomycotina</taxon>
        <taxon>Sordariomycetes</taxon>
        <taxon>Hypocreomycetidae</taxon>
        <taxon>Hypocreales</taxon>
        <taxon>Clavicipitaceae</taxon>
        <taxon>Metarhizium</taxon>
    </lineage>
</organism>
<evidence type="ECO:0000256" key="4">
    <source>
        <dbReference type="ARBA" id="ARBA00022801"/>
    </source>
</evidence>
<dbReference type="OMA" id="AECANED"/>
<reference evidence="6 7" key="1">
    <citation type="journal article" date="2011" name="PLoS Genet.">
        <title>Genome sequencing and comparative transcriptomics of the model entomopathogenic fungi Metarhizium anisopliae and M. acridum.</title>
        <authorList>
            <person name="Gao Q."/>
            <person name="Jin K."/>
            <person name="Ying S.H."/>
            <person name="Zhang Y."/>
            <person name="Xiao G."/>
            <person name="Shang Y."/>
            <person name="Duan Z."/>
            <person name="Hu X."/>
            <person name="Xie X.Q."/>
            <person name="Zhou G."/>
            <person name="Peng G."/>
            <person name="Luo Z."/>
            <person name="Huang W."/>
            <person name="Wang B."/>
            <person name="Fang W."/>
            <person name="Wang S."/>
            <person name="Zhong Y."/>
            <person name="Ma L.J."/>
            <person name="St Leger R.J."/>
            <person name="Zhao G.P."/>
            <person name="Pei Y."/>
            <person name="Feng M.G."/>
            <person name="Xia Y."/>
            <person name="Wang C."/>
        </authorList>
    </citation>
    <scope>NUCLEOTIDE SEQUENCE [LARGE SCALE GENOMIC DNA]</scope>
    <source>
        <strain evidence="6 7">CQMa 102</strain>
    </source>
</reference>
<dbReference type="EMBL" id="GL698564">
    <property type="protein sequence ID" value="EFY85855.1"/>
    <property type="molecule type" value="Genomic_DNA"/>
</dbReference>
<dbReference type="InParanoid" id="E9EE16"/>
<dbReference type="Proteomes" id="UP000002499">
    <property type="component" value="Unassembled WGS sequence"/>
</dbReference>
<dbReference type="Pfam" id="PF00450">
    <property type="entry name" value="Peptidase_S10"/>
    <property type="match status" value="1"/>
</dbReference>
<dbReference type="Gene3D" id="3.40.50.1820">
    <property type="entry name" value="alpha/beta hydrolase"/>
    <property type="match status" value="1"/>
</dbReference>
<dbReference type="InterPro" id="IPR001563">
    <property type="entry name" value="Peptidase_S10"/>
</dbReference>
<keyword evidence="4" id="KW-0378">Hydrolase</keyword>
<dbReference type="SUPFAM" id="SSF53474">
    <property type="entry name" value="alpha/beta-Hydrolases"/>
    <property type="match status" value="1"/>
</dbReference>
<dbReference type="GO" id="GO:0006508">
    <property type="term" value="P:proteolysis"/>
    <property type="evidence" value="ECO:0007669"/>
    <property type="project" value="UniProtKB-KW"/>
</dbReference>
<dbReference type="eggNOG" id="KOG1282">
    <property type="taxonomic scope" value="Eukaryota"/>
</dbReference>
<dbReference type="AlphaFoldDB" id="E9EE16"/>
<keyword evidence="3" id="KW-0645">Protease</keyword>
<evidence type="ECO:0000256" key="2">
    <source>
        <dbReference type="ARBA" id="ARBA00022645"/>
    </source>
</evidence>
<dbReference type="InterPro" id="IPR029058">
    <property type="entry name" value="AB_hydrolase_fold"/>
</dbReference>
<sequence length="389" mass="42770">MFGRPSDTVAQPSIAGICVALWRNDGSEQASTRSLIYIDQPTGDGYLPDSETVGNVIDIAEQFTSWLENFATTFKLEPRKVYDTGESYAGHMIPYIASRMLDEKDNTYPSVKGVQIVDGEINSFTVIQQGTPSQAIKFVYACGTSKYNLIWWMGSSGCGSGQAFNHVFATPDKDQPGCSIWGDILTAAFKVNPCFNPYHLTDSCPRPGSIMDDVPSSYFNREDVKRGLQVPPKAGYKAHGGFAWNGFPGPDGLAPQPSGLGPSPSVIELTNNTIIAHGLQDSLLLANGTLATIQNMTRDGDQGFQKALTEPLVVPYKHQRREMGYRKESAIDTDVRVEGNAHTERDLPMYRSTQLAMIQYLANDEKLIKAMLAEAMAMNWKDQTDEAKQ</sequence>
<keyword evidence="5" id="KW-0325">Glycoprotein</keyword>
<evidence type="ECO:0000256" key="3">
    <source>
        <dbReference type="ARBA" id="ARBA00022670"/>
    </source>
</evidence>
<dbReference type="PANTHER" id="PTHR11802">
    <property type="entry name" value="SERINE PROTEASE FAMILY S10 SERINE CARBOXYPEPTIDASE"/>
    <property type="match status" value="1"/>
</dbReference>